<feature type="compositionally biased region" description="Basic and acidic residues" evidence="1">
    <location>
        <begin position="518"/>
        <end position="537"/>
    </location>
</feature>
<dbReference type="EMBL" id="MU802297">
    <property type="protein sequence ID" value="KAJ3979643.1"/>
    <property type="molecule type" value="Genomic_DNA"/>
</dbReference>
<feature type="compositionally biased region" description="Basic and acidic residues" evidence="1">
    <location>
        <begin position="372"/>
        <end position="384"/>
    </location>
</feature>
<proteinExistence type="predicted"/>
<feature type="compositionally biased region" description="Low complexity" evidence="1">
    <location>
        <begin position="359"/>
        <end position="368"/>
    </location>
</feature>
<feature type="compositionally biased region" description="Basic and acidic residues" evidence="1">
    <location>
        <begin position="265"/>
        <end position="279"/>
    </location>
</feature>
<evidence type="ECO:0000313" key="3">
    <source>
        <dbReference type="Proteomes" id="UP001163850"/>
    </source>
</evidence>
<feature type="region of interest" description="Disordered" evidence="1">
    <location>
        <begin position="498"/>
        <end position="537"/>
    </location>
</feature>
<gene>
    <name evidence="2" type="ORF">F5890DRAFT_1545717</name>
</gene>
<accession>A0AA38PQV7</accession>
<reference evidence="2" key="1">
    <citation type="submission" date="2022-08" db="EMBL/GenBank/DDBJ databases">
        <authorList>
            <consortium name="DOE Joint Genome Institute"/>
            <person name="Min B."/>
            <person name="Riley R."/>
            <person name="Sierra-Patev S."/>
            <person name="Naranjo-Ortiz M."/>
            <person name="Looney B."/>
            <person name="Konkel Z."/>
            <person name="Slot J.C."/>
            <person name="Sakamoto Y."/>
            <person name="Steenwyk J.L."/>
            <person name="Rokas A."/>
            <person name="Carro J."/>
            <person name="Camarero S."/>
            <person name="Ferreira P."/>
            <person name="Molpeceres G."/>
            <person name="Ruiz-Duenas F.J."/>
            <person name="Serrano A."/>
            <person name="Henrissat B."/>
            <person name="Drula E."/>
            <person name="Hughes K.W."/>
            <person name="Mata J.L."/>
            <person name="Ishikawa N.K."/>
            <person name="Vargas-Isla R."/>
            <person name="Ushijima S."/>
            <person name="Smith C.A."/>
            <person name="Ahrendt S."/>
            <person name="Andreopoulos W."/>
            <person name="He G."/>
            <person name="Labutti K."/>
            <person name="Lipzen A."/>
            <person name="Ng V."/>
            <person name="Sandor L."/>
            <person name="Barry K."/>
            <person name="Martinez A.T."/>
            <person name="Xiao Y."/>
            <person name="Gibbons J.G."/>
            <person name="Terashima K."/>
            <person name="Hibbett D.S."/>
            <person name="Grigoriev I.V."/>
        </authorList>
    </citation>
    <scope>NUCLEOTIDE SEQUENCE</scope>
    <source>
        <strain evidence="2">TFB7829</strain>
    </source>
</reference>
<feature type="region of interest" description="Disordered" evidence="1">
    <location>
        <begin position="35"/>
        <end position="97"/>
    </location>
</feature>
<feature type="region of interest" description="Disordered" evidence="1">
    <location>
        <begin position="205"/>
        <end position="253"/>
    </location>
</feature>
<feature type="compositionally biased region" description="Polar residues" evidence="1">
    <location>
        <begin position="635"/>
        <end position="644"/>
    </location>
</feature>
<feature type="region of interest" description="Disordered" evidence="1">
    <location>
        <begin position="265"/>
        <end position="319"/>
    </location>
</feature>
<name>A0AA38PQV7_9AGAR</name>
<feature type="compositionally biased region" description="Basic and acidic residues" evidence="1">
    <location>
        <begin position="448"/>
        <end position="458"/>
    </location>
</feature>
<feature type="region of interest" description="Disordered" evidence="1">
    <location>
        <begin position="635"/>
        <end position="677"/>
    </location>
</feature>
<feature type="region of interest" description="Disordered" evidence="1">
    <location>
        <begin position="427"/>
        <end position="477"/>
    </location>
</feature>
<feature type="region of interest" description="Disordered" evidence="1">
    <location>
        <begin position="355"/>
        <end position="392"/>
    </location>
</feature>
<feature type="compositionally biased region" description="Polar residues" evidence="1">
    <location>
        <begin position="78"/>
        <end position="97"/>
    </location>
</feature>
<feature type="region of interest" description="Disordered" evidence="1">
    <location>
        <begin position="793"/>
        <end position="844"/>
    </location>
</feature>
<sequence length="918" mass="99782">MIGSGEYTLITSDSDSIMDGEVEALSDIREMQKNLHRASSLPESASYTKALPPLPSSDQILRHGATSGMNLEGAPQGDNASISNENPNMDSNSASQSLQFSDIVSSANGDTKTLSDDPEALSSTLLNMSIRTYADATNIANLYPELAPTVLTMPLSRKSVSLPEPPRKEIKIQTVLSHPSNNMPAHTSEKPNWAVAPNPAADVFRDIGSKRSDNPRRPKSNKTLPPSSSRKKGLVDVNATKTREFPASKSSISSTHIAFGHQVHEPDAKHEHESEHGYRSEAPQLPPYTRSSSSFTADSYRRSDMRDKPLPPQPIPSYKQHSIAPTLMTHITVDHVRPSAASAWGSPSTDAPVMLGNGSKASASSSSSNGEAWKDLGMDDHDMGRIGPLSSRSRDEFNYVEGNFCPEDDIWTGSLPASAYGGRSGGGWLRSGRGGGGSGCKKGSRSNGNDEERQRRVETSNYNQRYHGDPSSALFTEDYNDDYDDGWTGSLPASAYGAMSSRNSGYKGKGQGRGGRYPHNDPDGFRSRPSDFRSRDPDSFPSMIMERGFSAPGLNFGRDHSMYSGNRENSLILGDLSDASREAVGCSSDFQAEVSPDRFRAVIPRDVKQSTPHADQQATSDAMDNFWQNVLNTWNTDVPKSQPATQEETQDSEQQLQQQTQRSHSPQQTSSVPSPSLSENILLEPQVFSSSDLIGFKAKSNTRLLEQRSHTDRIRVEAQVAGVIAATQRYLSSTPSLSVMERGLLYNGESVGPEPRARVSEAVKISTPDTTTPLNLDDHLHPFARRQGGRNLIRAPPEEVPSGWHQERSASSSASSARGRPPSEALNVERVHPSARCGAPATDGSHFNESSFEFGMPAQTPSKLLQDVHRRINTPPFSVPNMGSLEMNEGGERLFAKVIVDIDAFEKENAIADISTNV</sequence>
<dbReference type="Proteomes" id="UP001163850">
    <property type="component" value="Unassembled WGS sequence"/>
</dbReference>
<protein>
    <submittedName>
        <fullName evidence="2">Uncharacterized protein</fullName>
    </submittedName>
</protein>
<evidence type="ECO:0000256" key="1">
    <source>
        <dbReference type="SAM" id="MobiDB-lite"/>
    </source>
</evidence>
<evidence type="ECO:0000313" key="2">
    <source>
        <dbReference type="EMBL" id="KAJ3979643.1"/>
    </source>
</evidence>
<feature type="compositionally biased region" description="Low complexity" evidence="1">
    <location>
        <begin position="652"/>
        <end position="677"/>
    </location>
</feature>
<dbReference type="AlphaFoldDB" id="A0AA38PQV7"/>
<comment type="caution">
    <text evidence="2">The sequence shown here is derived from an EMBL/GenBank/DDBJ whole genome shotgun (WGS) entry which is preliminary data.</text>
</comment>
<feature type="compositionally biased region" description="Gly residues" evidence="1">
    <location>
        <begin position="427"/>
        <end position="440"/>
    </location>
</feature>
<feature type="region of interest" description="Disordered" evidence="1">
    <location>
        <begin position="178"/>
        <end position="197"/>
    </location>
</feature>
<feature type="compositionally biased region" description="Basic and acidic residues" evidence="1">
    <location>
        <begin position="205"/>
        <end position="216"/>
    </location>
</feature>
<organism evidence="2 3">
    <name type="scientific">Lentinula detonsa</name>
    <dbReference type="NCBI Taxonomy" id="2804962"/>
    <lineage>
        <taxon>Eukaryota</taxon>
        <taxon>Fungi</taxon>
        <taxon>Dikarya</taxon>
        <taxon>Basidiomycota</taxon>
        <taxon>Agaricomycotina</taxon>
        <taxon>Agaricomycetes</taxon>
        <taxon>Agaricomycetidae</taxon>
        <taxon>Agaricales</taxon>
        <taxon>Marasmiineae</taxon>
        <taxon>Omphalotaceae</taxon>
        <taxon>Lentinula</taxon>
    </lineage>
</organism>
<feature type="compositionally biased region" description="Basic and acidic residues" evidence="1">
    <location>
        <begin position="299"/>
        <end position="309"/>
    </location>
</feature>